<name>A0A0E9UZY1_ANGAN</name>
<proteinExistence type="predicted"/>
<protein>
    <submittedName>
        <fullName evidence="2">Uncharacterized protein</fullName>
    </submittedName>
</protein>
<evidence type="ECO:0000256" key="1">
    <source>
        <dbReference type="SAM" id="MobiDB-lite"/>
    </source>
</evidence>
<dbReference type="AlphaFoldDB" id="A0A0E9UZY1"/>
<evidence type="ECO:0000313" key="2">
    <source>
        <dbReference type="EMBL" id="JAH70558.1"/>
    </source>
</evidence>
<feature type="region of interest" description="Disordered" evidence="1">
    <location>
        <begin position="1"/>
        <end position="24"/>
    </location>
</feature>
<sequence length="24" mass="2633">MEGICKAFQPPRLSKGSSEHTDTL</sequence>
<reference evidence="2" key="1">
    <citation type="submission" date="2014-11" db="EMBL/GenBank/DDBJ databases">
        <authorList>
            <person name="Amaro Gonzalez C."/>
        </authorList>
    </citation>
    <scope>NUCLEOTIDE SEQUENCE</scope>
</reference>
<reference evidence="2" key="2">
    <citation type="journal article" date="2015" name="Fish Shellfish Immunol.">
        <title>Early steps in the European eel (Anguilla anguilla)-Vibrio vulnificus interaction in the gills: Role of the RtxA13 toxin.</title>
        <authorList>
            <person name="Callol A."/>
            <person name="Pajuelo D."/>
            <person name="Ebbesson L."/>
            <person name="Teles M."/>
            <person name="MacKenzie S."/>
            <person name="Amaro C."/>
        </authorList>
    </citation>
    <scope>NUCLEOTIDE SEQUENCE</scope>
</reference>
<organism evidence="2">
    <name type="scientific">Anguilla anguilla</name>
    <name type="common">European freshwater eel</name>
    <name type="synonym">Muraena anguilla</name>
    <dbReference type="NCBI Taxonomy" id="7936"/>
    <lineage>
        <taxon>Eukaryota</taxon>
        <taxon>Metazoa</taxon>
        <taxon>Chordata</taxon>
        <taxon>Craniata</taxon>
        <taxon>Vertebrata</taxon>
        <taxon>Euteleostomi</taxon>
        <taxon>Actinopterygii</taxon>
        <taxon>Neopterygii</taxon>
        <taxon>Teleostei</taxon>
        <taxon>Anguilliformes</taxon>
        <taxon>Anguillidae</taxon>
        <taxon>Anguilla</taxon>
    </lineage>
</organism>
<dbReference type="EMBL" id="GBXM01038019">
    <property type="protein sequence ID" value="JAH70558.1"/>
    <property type="molecule type" value="Transcribed_RNA"/>
</dbReference>
<accession>A0A0E9UZY1</accession>